<dbReference type="Proteomes" id="UP000323946">
    <property type="component" value="Unassembled WGS sequence"/>
</dbReference>
<feature type="domain" description="Methyltransferase type 11" evidence="3">
    <location>
        <begin position="89"/>
        <end position="178"/>
    </location>
</feature>
<protein>
    <submittedName>
        <fullName evidence="4">Methyltransferase domain-containing protein</fullName>
    </submittedName>
</protein>
<evidence type="ECO:0000313" key="4">
    <source>
        <dbReference type="EMBL" id="KAA5837138.1"/>
    </source>
</evidence>
<dbReference type="GO" id="GO:0006596">
    <property type="term" value="P:polyamine biosynthetic process"/>
    <property type="evidence" value="ECO:0007669"/>
    <property type="project" value="UniProtKB-KW"/>
</dbReference>
<organism evidence="4 5">
    <name type="scientific">Saccharopolyspora hirsuta</name>
    <dbReference type="NCBI Taxonomy" id="1837"/>
    <lineage>
        <taxon>Bacteria</taxon>
        <taxon>Bacillati</taxon>
        <taxon>Actinomycetota</taxon>
        <taxon>Actinomycetes</taxon>
        <taxon>Pseudonocardiales</taxon>
        <taxon>Pseudonocardiaceae</taxon>
        <taxon>Saccharopolyspora</taxon>
    </lineage>
</organism>
<comment type="caution">
    <text evidence="4">The sequence shown here is derived from an EMBL/GenBank/DDBJ whole genome shotgun (WGS) entry which is preliminary data.</text>
</comment>
<dbReference type="GO" id="GO:0008757">
    <property type="term" value="F:S-adenosylmethionine-dependent methyltransferase activity"/>
    <property type="evidence" value="ECO:0007669"/>
    <property type="project" value="InterPro"/>
</dbReference>
<evidence type="ECO:0000256" key="2">
    <source>
        <dbReference type="SAM" id="MobiDB-lite"/>
    </source>
</evidence>
<keyword evidence="5" id="KW-1185">Reference proteome</keyword>
<evidence type="ECO:0000259" key="3">
    <source>
        <dbReference type="Pfam" id="PF08241"/>
    </source>
</evidence>
<dbReference type="OrthoDB" id="8221452at2"/>
<dbReference type="GO" id="GO:0032259">
    <property type="term" value="P:methylation"/>
    <property type="evidence" value="ECO:0007669"/>
    <property type="project" value="UniProtKB-KW"/>
</dbReference>
<dbReference type="PANTHER" id="PTHR43317:SF1">
    <property type="entry name" value="THERMOSPERMINE SYNTHASE ACAULIS5"/>
    <property type="match status" value="1"/>
</dbReference>
<keyword evidence="1" id="KW-0620">Polyamine biosynthesis</keyword>
<evidence type="ECO:0000313" key="5">
    <source>
        <dbReference type="Proteomes" id="UP000323946"/>
    </source>
</evidence>
<dbReference type="Pfam" id="PF08241">
    <property type="entry name" value="Methyltransf_11"/>
    <property type="match status" value="1"/>
</dbReference>
<dbReference type="CDD" id="cd02440">
    <property type="entry name" value="AdoMet_MTases"/>
    <property type="match status" value="1"/>
</dbReference>
<dbReference type="PANTHER" id="PTHR43317">
    <property type="entry name" value="THERMOSPERMINE SYNTHASE ACAULIS5"/>
    <property type="match status" value="1"/>
</dbReference>
<sequence>MSAVGRVRVERSVWFGEAELLPDPHRDAGWTVAVDGVTQSFVDLADPTYLKLPYVAWIGQAIDRHWPPGTAVSATYLGGAGCTLPRYVAATRPGSEQTAFELDEPLVELVREHLALDEVPGLEVRVQDGRAGVRDAQDDSADLVVLDVFRAGSVATELATVEFLSEIARVLRPGGLFAANIWDGGELPFALGAFASVCEVFPHVLVLAEPAVLLRRRAGNIVVVASTRDLPRAGLDAWGAAAANRMSCLTPRQLAAVAGTAPPITEANPHTGQVPPVRHPREQRDLNGNQRSDFH</sequence>
<dbReference type="InterPro" id="IPR029063">
    <property type="entry name" value="SAM-dependent_MTases_sf"/>
</dbReference>
<reference evidence="4 5" key="1">
    <citation type="submission" date="2019-09" db="EMBL/GenBank/DDBJ databases">
        <title>Draft genome sequence of the thermophilic Saccharopolyspora hirsuta VKM Ac-666T.</title>
        <authorList>
            <person name="Lobastova T.G."/>
            <person name="Fokina V."/>
            <person name="Bragin E.Y."/>
            <person name="Shtratnikova V.Y."/>
            <person name="Starodumova I.P."/>
            <person name="Tarlachkov S.V."/>
            <person name="Donova M.V."/>
        </authorList>
    </citation>
    <scope>NUCLEOTIDE SEQUENCE [LARGE SCALE GENOMIC DNA]</scope>
    <source>
        <strain evidence="4 5">VKM Ac-666</strain>
    </source>
</reference>
<proteinExistence type="predicted"/>
<dbReference type="AlphaFoldDB" id="A0A5M7CAB5"/>
<dbReference type="NCBIfam" id="NF037959">
    <property type="entry name" value="MFS_SpdSyn"/>
    <property type="match status" value="1"/>
</dbReference>
<keyword evidence="4" id="KW-0808">Transferase</keyword>
<dbReference type="EMBL" id="VWPH01000002">
    <property type="protein sequence ID" value="KAA5837138.1"/>
    <property type="molecule type" value="Genomic_DNA"/>
</dbReference>
<gene>
    <name evidence="4" type="ORF">F1721_04815</name>
</gene>
<keyword evidence="4" id="KW-0489">Methyltransferase</keyword>
<evidence type="ECO:0000256" key="1">
    <source>
        <dbReference type="ARBA" id="ARBA00023115"/>
    </source>
</evidence>
<dbReference type="InterPro" id="IPR013216">
    <property type="entry name" value="Methyltransf_11"/>
</dbReference>
<name>A0A5M7CAB5_SACHI</name>
<feature type="compositionally biased region" description="Polar residues" evidence="2">
    <location>
        <begin position="286"/>
        <end position="295"/>
    </location>
</feature>
<dbReference type="SUPFAM" id="SSF53335">
    <property type="entry name" value="S-adenosyl-L-methionine-dependent methyltransferases"/>
    <property type="match status" value="1"/>
</dbReference>
<dbReference type="Gene3D" id="3.40.50.150">
    <property type="entry name" value="Vaccinia Virus protein VP39"/>
    <property type="match status" value="1"/>
</dbReference>
<accession>A0A5M7CAB5</accession>
<feature type="region of interest" description="Disordered" evidence="2">
    <location>
        <begin position="262"/>
        <end position="295"/>
    </location>
</feature>